<evidence type="ECO:0000313" key="6">
    <source>
        <dbReference type="EMBL" id="EFW30375.1"/>
    </source>
</evidence>
<accession>E7N0G3</accession>
<dbReference type="SUPFAM" id="SSF53850">
    <property type="entry name" value="Periplasmic binding protein-like II"/>
    <property type="match status" value="1"/>
</dbReference>
<dbReference type="CDD" id="cd05466">
    <property type="entry name" value="PBP2_LTTR_substrate"/>
    <property type="match status" value="1"/>
</dbReference>
<dbReference type="AlphaFoldDB" id="E7N0G3"/>
<dbReference type="PANTHER" id="PTHR30126">
    <property type="entry name" value="HTH-TYPE TRANSCRIPTIONAL REGULATOR"/>
    <property type="match status" value="1"/>
</dbReference>
<evidence type="ECO:0000256" key="3">
    <source>
        <dbReference type="ARBA" id="ARBA00023125"/>
    </source>
</evidence>
<feature type="domain" description="LysR substrate-binding" evidence="5">
    <location>
        <begin position="26"/>
        <end position="228"/>
    </location>
</feature>
<dbReference type="GO" id="GO:0006355">
    <property type="term" value="P:regulation of DNA-templated transcription"/>
    <property type="evidence" value="ECO:0007669"/>
    <property type="project" value="TreeGrafter"/>
</dbReference>
<keyword evidence="4" id="KW-0804">Transcription</keyword>
<evidence type="ECO:0000313" key="7">
    <source>
        <dbReference type="Proteomes" id="UP000004633"/>
    </source>
</evidence>
<proteinExistence type="inferred from homology"/>
<dbReference type="EMBL" id="AECV01000003">
    <property type="protein sequence ID" value="EFW30375.1"/>
    <property type="molecule type" value="Genomic_DNA"/>
</dbReference>
<dbReference type="STRING" id="749551.HMPREF9555_00463"/>
<dbReference type="RefSeq" id="WP_009372025.1">
    <property type="nucleotide sequence ID" value="NZ_GL638129.1"/>
</dbReference>
<keyword evidence="7" id="KW-1185">Reference proteome</keyword>
<dbReference type="InterPro" id="IPR005119">
    <property type="entry name" value="LysR_subst-bd"/>
</dbReference>
<evidence type="ECO:0000256" key="2">
    <source>
        <dbReference type="ARBA" id="ARBA00023015"/>
    </source>
</evidence>
<evidence type="ECO:0000259" key="5">
    <source>
        <dbReference type="Pfam" id="PF03466"/>
    </source>
</evidence>
<feature type="non-terminal residue" evidence="6">
    <location>
        <position position="1"/>
    </location>
</feature>
<dbReference type="Gene3D" id="3.40.190.10">
    <property type="entry name" value="Periplasmic binding protein-like II"/>
    <property type="match status" value="2"/>
</dbReference>
<dbReference type="GO" id="GO:0000976">
    <property type="term" value="F:transcription cis-regulatory region binding"/>
    <property type="evidence" value="ECO:0007669"/>
    <property type="project" value="TreeGrafter"/>
</dbReference>
<dbReference type="HOGENOM" id="CLU_039613_6_1_9"/>
<sequence>FVPYVDDVLEAARKIQNFQYDISDYRGALTIGAPESMLCFRLPALLKRLHRQAPHVDLRLRSLTSRDVVTALHEDTVDIGFVYSVHEKDREQLDFRAFESSPAHFYASPSVAMRCPDMKTSRQTVADITRVATPMPGEIRALLDDYLSKKEITFDNTIELRSTQTIINLIENDMGVALLPDFAVQDRVTRKALAVVPSEKIHVRSFCGTRKNKWHIPAMTLFFDVLSEYKDTADSC</sequence>
<comment type="caution">
    <text evidence="6">The sequence shown here is derived from an EMBL/GenBank/DDBJ whole genome shotgun (WGS) entry which is preliminary data.</text>
</comment>
<name>E7N0G3_9FIRM</name>
<evidence type="ECO:0000256" key="1">
    <source>
        <dbReference type="ARBA" id="ARBA00009437"/>
    </source>
</evidence>
<dbReference type="Proteomes" id="UP000004633">
    <property type="component" value="Unassembled WGS sequence"/>
</dbReference>
<comment type="similarity">
    <text evidence="1">Belongs to the LysR transcriptional regulatory family.</text>
</comment>
<dbReference type="Pfam" id="PF03466">
    <property type="entry name" value="LysR_substrate"/>
    <property type="match status" value="1"/>
</dbReference>
<protein>
    <submittedName>
        <fullName evidence="6">LysR substrate binding domain protein</fullName>
    </submittedName>
</protein>
<evidence type="ECO:0000256" key="4">
    <source>
        <dbReference type="ARBA" id="ARBA00023163"/>
    </source>
</evidence>
<keyword evidence="3" id="KW-0238">DNA-binding</keyword>
<dbReference type="PANTHER" id="PTHR30126:SF40">
    <property type="entry name" value="HTH-TYPE TRANSCRIPTIONAL REGULATOR GLTR"/>
    <property type="match status" value="1"/>
</dbReference>
<keyword evidence="2" id="KW-0805">Transcription regulation</keyword>
<gene>
    <name evidence="6" type="ORF">HMPREF9555_00463</name>
</gene>
<organism evidence="6 7">
    <name type="scientific">Selenomonas artemidis F0399</name>
    <dbReference type="NCBI Taxonomy" id="749551"/>
    <lineage>
        <taxon>Bacteria</taxon>
        <taxon>Bacillati</taxon>
        <taxon>Bacillota</taxon>
        <taxon>Negativicutes</taxon>
        <taxon>Selenomonadales</taxon>
        <taxon>Selenomonadaceae</taxon>
        <taxon>Selenomonas</taxon>
    </lineage>
</organism>
<reference evidence="6 7" key="1">
    <citation type="submission" date="2010-08" db="EMBL/GenBank/DDBJ databases">
        <authorList>
            <person name="Weinstock G."/>
            <person name="Sodergren E."/>
            <person name="Clifton S."/>
            <person name="Fulton L."/>
            <person name="Fulton B."/>
            <person name="Courtney L."/>
            <person name="Fronick C."/>
            <person name="Harrison M."/>
            <person name="Strong C."/>
            <person name="Farmer C."/>
            <person name="Delahaunty K."/>
            <person name="Markovic C."/>
            <person name="Hall O."/>
            <person name="Minx P."/>
            <person name="Tomlinson C."/>
            <person name="Mitreva M."/>
            <person name="Hou S."/>
            <person name="Chen J."/>
            <person name="Wollam A."/>
            <person name="Pepin K.H."/>
            <person name="Johnson M."/>
            <person name="Bhonagiri V."/>
            <person name="Zhang X."/>
            <person name="Suruliraj S."/>
            <person name="Warren W."/>
            <person name="Chinwalla A."/>
            <person name="Mardis E.R."/>
            <person name="Wilson R.K."/>
        </authorList>
    </citation>
    <scope>NUCLEOTIDE SEQUENCE [LARGE SCALE GENOMIC DNA]</scope>
    <source>
        <strain evidence="6 7">F0399</strain>
    </source>
</reference>